<evidence type="ECO:0000313" key="1">
    <source>
        <dbReference type="EMBL" id="KAJ2844785.1"/>
    </source>
</evidence>
<keyword evidence="2" id="KW-1185">Reference proteome</keyword>
<evidence type="ECO:0000313" key="2">
    <source>
        <dbReference type="Proteomes" id="UP001139887"/>
    </source>
</evidence>
<proteinExistence type="predicted"/>
<name>A0A9W8LVR0_9FUNG</name>
<dbReference type="AlphaFoldDB" id="A0A9W8LVR0"/>
<comment type="caution">
    <text evidence="1">The sequence shown here is derived from an EMBL/GenBank/DDBJ whole genome shotgun (WGS) entry which is preliminary data.</text>
</comment>
<reference evidence="1" key="1">
    <citation type="submission" date="2022-07" db="EMBL/GenBank/DDBJ databases">
        <title>Phylogenomic reconstructions and comparative analyses of Kickxellomycotina fungi.</title>
        <authorList>
            <person name="Reynolds N.K."/>
            <person name="Stajich J.E."/>
            <person name="Barry K."/>
            <person name="Grigoriev I.V."/>
            <person name="Crous P."/>
            <person name="Smith M.E."/>
        </authorList>
    </citation>
    <scope>NUCLEOTIDE SEQUENCE</scope>
    <source>
        <strain evidence="1">NRRL 1566</strain>
    </source>
</reference>
<dbReference type="EMBL" id="JANBUW010000982">
    <property type="protein sequence ID" value="KAJ2844785.1"/>
    <property type="molecule type" value="Genomic_DNA"/>
</dbReference>
<protein>
    <submittedName>
        <fullName evidence="1">Uncharacterized protein</fullName>
    </submittedName>
</protein>
<sequence>MVYSDNIHMANIPQAAGNPAISDNSYTPQKYPEADQPTRVVLFDQDREQLRGGFYFNYGA</sequence>
<gene>
    <name evidence="1" type="ORF">IWW36_005046</name>
</gene>
<organism evidence="1 2">
    <name type="scientific">Coemansia brasiliensis</name>
    <dbReference type="NCBI Taxonomy" id="2650707"/>
    <lineage>
        <taxon>Eukaryota</taxon>
        <taxon>Fungi</taxon>
        <taxon>Fungi incertae sedis</taxon>
        <taxon>Zoopagomycota</taxon>
        <taxon>Kickxellomycotina</taxon>
        <taxon>Kickxellomycetes</taxon>
        <taxon>Kickxellales</taxon>
        <taxon>Kickxellaceae</taxon>
        <taxon>Coemansia</taxon>
    </lineage>
</organism>
<dbReference type="OrthoDB" id="5543692at2759"/>
<accession>A0A9W8LVR0</accession>
<dbReference type="Proteomes" id="UP001139887">
    <property type="component" value="Unassembled WGS sequence"/>
</dbReference>